<dbReference type="Proteomes" id="UP000324222">
    <property type="component" value="Unassembled WGS sequence"/>
</dbReference>
<evidence type="ECO:0000256" key="1">
    <source>
        <dbReference type="SAM" id="MobiDB-lite"/>
    </source>
</evidence>
<name>A0A5B7J5V4_PORTR</name>
<evidence type="ECO:0000313" key="2">
    <source>
        <dbReference type="EMBL" id="MPC91562.1"/>
    </source>
</evidence>
<dbReference type="AlphaFoldDB" id="A0A5B7J5V4"/>
<dbReference type="EMBL" id="VSRR010088169">
    <property type="protein sequence ID" value="MPC91562.1"/>
    <property type="molecule type" value="Genomic_DNA"/>
</dbReference>
<proteinExistence type="predicted"/>
<evidence type="ECO:0000313" key="3">
    <source>
        <dbReference type="Proteomes" id="UP000324222"/>
    </source>
</evidence>
<protein>
    <submittedName>
        <fullName evidence="2">Uncharacterized protein</fullName>
    </submittedName>
</protein>
<feature type="region of interest" description="Disordered" evidence="1">
    <location>
        <begin position="53"/>
        <end position="78"/>
    </location>
</feature>
<keyword evidence="3" id="KW-1185">Reference proteome</keyword>
<sequence>MEGPRCLIQRPPKHLVSLVAQKIMNLNGFASSLSFSLTINIVTIDPAVVEEASASDTDGRPSTMANMSAVPAWKKNGK</sequence>
<reference evidence="2 3" key="1">
    <citation type="submission" date="2019-05" db="EMBL/GenBank/DDBJ databases">
        <title>Another draft genome of Portunus trituberculatus and its Hox gene families provides insights of decapod evolution.</title>
        <authorList>
            <person name="Jeong J.-H."/>
            <person name="Song I."/>
            <person name="Kim S."/>
            <person name="Choi T."/>
            <person name="Kim D."/>
            <person name="Ryu S."/>
            <person name="Kim W."/>
        </authorList>
    </citation>
    <scope>NUCLEOTIDE SEQUENCE [LARGE SCALE GENOMIC DNA]</scope>
    <source>
        <tissue evidence="2">Muscle</tissue>
    </source>
</reference>
<accession>A0A5B7J5V4</accession>
<organism evidence="2 3">
    <name type="scientific">Portunus trituberculatus</name>
    <name type="common">Swimming crab</name>
    <name type="synonym">Neptunus trituberculatus</name>
    <dbReference type="NCBI Taxonomy" id="210409"/>
    <lineage>
        <taxon>Eukaryota</taxon>
        <taxon>Metazoa</taxon>
        <taxon>Ecdysozoa</taxon>
        <taxon>Arthropoda</taxon>
        <taxon>Crustacea</taxon>
        <taxon>Multicrustacea</taxon>
        <taxon>Malacostraca</taxon>
        <taxon>Eumalacostraca</taxon>
        <taxon>Eucarida</taxon>
        <taxon>Decapoda</taxon>
        <taxon>Pleocyemata</taxon>
        <taxon>Brachyura</taxon>
        <taxon>Eubrachyura</taxon>
        <taxon>Portunoidea</taxon>
        <taxon>Portunidae</taxon>
        <taxon>Portuninae</taxon>
        <taxon>Portunus</taxon>
    </lineage>
</organism>
<comment type="caution">
    <text evidence="2">The sequence shown here is derived from an EMBL/GenBank/DDBJ whole genome shotgun (WGS) entry which is preliminary data.</text>
</comment>
<gene>
    <name evidence="2" type="ORF">E2C01_086607</name>
</gene>